<dbReference type="InterPro" id="IPR004360">
    <property type="entry name" value="Glyas_Fos-R_dOase_dom"/>
</dbReference>
<sequence>MRKRMVSGSASCQALDVVQGKQPHPGIEVTREVRGEHPDSQRHQHILQENGPETGLITGINHLVLFTRDMDEGVRFYRDALGLRVVRTVRFNTSADGLRTAANHSSGGAAQDADGPSDITVDVTGRQVFFEMGNGELFSLYEALTVTAKPAAPVSSVLWPSIKSEVCSCPSEPQKLDHISFDVPHHADLVWFREHLIAHGVAVPDISERRDANNTHRFISSFYFFDPSGNPLEIASLDTSDEARKTYDFSDCSMDEHPVPALVDDSSSDAAPLASHWVNPPTQ</sequence>
<accession>A0ABN1V3R8</accession>
<dbReference type="Gene3D" id="3.10.180.10">
    <property type="entry name" value="2,3-Dihydroxybiphenyl 1,2-Dioxygenase, domain 1"/>
    <property type="match status" value="1"/>
</dbReference>
<dbReference type="PROSITE" id="PS51819">
    <property type="entry name" value="VOC"/>
    <property type="match status" value="1"/>
</dbReference>
<feature type="region of interest" description="Disordered" evidence="1">
    <location>
        <begin position="258"/>
        <end position="283"/>
    </location>
</feature>
<proteinExistence type="predicted"/>
<feature type="region of interest" description="Disordered" evidence="1">
    <location>
        <begin position="98"/>
        <end position="117"/>
    </location>
</feature>
<feature type="compositionally biased region" description="Low complexity" evidence="1">
    <location>
        <begin position="259"/>
        <end position="275"/>
    </location>
</feature>
<dbReference type="InterPro" id="IPR029068">
    <property type="entry name" value="Glyas_Bleomycin-R_OHBP_Dase"/>
</dbReference>
<dbReference type="Proteomes" id="UP001501371">
    <property type="component" value="Unassembled WGS sequence"/>
</dbReference>
<evidence type="ECO:0000256" key="1">
    <source>
        <dbReference type="SAM" id="MobiDB-lite"/>
    </source>
</evidence>
<dbReference type="InterPro" id="IPR050383">
    <property type="entry name" value="GlyoxalaseI/FosfomycinResist"/>
</dbReference>
<dbReference type="EMBL" id="BAAAKV010000068">
    <property type="protein sequence ID" value="GAA1192873.1"/>
    <property type="molecule type" value="Genomic_DNA"/>
</dbReference>
<feature type="domain" description="VOC" evidence="2">
    <location>
        <begin position="59"/>
        <end position="237"/>
    </location>
</feature>
<dbReference type="Pfam" id="PF00903">
    <property type="entry name" value="Glyoxalase"/>
    <property type="match status" value="1"/>
</dbReference>
<comment type="caution">
    <text evidence="3">The sequence shown here is derived from an EMBL/GenBank/DDBJ whole genome shotgun (WGS) entry which is preliminary data.</text>
</comment>
<reference evidence="3 4" key="1">
    <citation type="journal article" date="2019" name="Int. J. Syst. Evol. Microbiol.">
        <title>The Global Catalogue of Microorganisms (GCM) 10K type strain sequencing project: providing services to taxonomists for standard genome sequencing and annotation.</title>
        <authorList>
            <consortium name="The Broad Institute Genomics Platform"/>
            <consortium name="The Broad Institute Genome Sequencing Center for Infectious Disease"/>
            <person name="Wu L."/>
            <person name="Ma J."/>
        </authorList>
    </citation>
    <scope>NUCLEOTIDE SEQUENCE [LARGE SCALE GENOMIC DNA]</scope>
    <source>
        <strain evidence="3 4">JCM 12696</strain>
    </source>
</reference>
<evidence type="ECO:0000313" key="3">
    <source>
        <dbReference type="EMBL" id="GAA1192873.1"/>
    </source>
</evidence>
<dbReference type="InterPro" id="IPR037523">
    <property type="entry name" value="VOC_core"/>
</dbReference>
<dbReference type="SUPFAM" id="SSF54593">
    <property type="entry name" value="Glyoxalase/Bleomycin resistance protein/Dihydroxybiphenyl dioxygenase"/>
    <property type="match status" value="1"/>
</dbReference>
<evidence type="ECO:0000259" key="2">
    <source>
        <dbReference type="PROSITE" id="PS51819"/>
    </source>
</evidence>
<name>A0ABN1V3R8_9ACTN</name>
<organism evidence="3 4">
    <name type="scientific">Streptomyces hebeiensis</name>
    <dbReference type="NCBI Taxonomy" id="229486"/>
    <lineage>
        <taxon>Bacteria</taxon>
        <taxon>Bacillati</taxon>
        <taxon>Actinomycetota</taxon>
        <taxon>Actinomycetes</taxon>
        <taxon>Kitasatosporales</taxon>
        <taxon>Streptomycetaceae</taxon>
        <taxon>Streptomyces</taxon>
    </lineage>
</organism>
<evidence type="ECO:0000313" key="4">
    <source>
        <dbReference type="Proteomes" id="UP001501371"/>
    </source>
</evidence>
<gene>
    <name evidence="3" type="ORF">GCM10009654_57670</name>
</gene>
<dbReference type="PANTHER" id="PTHR21366">
    <property type="entry name" value="GLYOXALASE FAMILY PROTEIN"/>
    <property type="match status" value="1"/>
</dbReference>
<keyword evidence="4" id="KW-1185">Reference proteome</keyword>
<protein>
    <recommendedName>
        <fullName evidence="2">VOC domain-containing protein</fullName>
    </recommendedName>
</protein>
<dbReference type="RefSeq" id="WP_344282879.1">
    <property type="nucleotide sequence ID" value="NZ_BAAAKV010000068.1"/>
</dbReference>